<dbReference type="HAMAP" id="MF_00209">
    <property type="entry name" value="Inorganic_PPase"/>
    <property type="match status" value="1"/>
</dbReference>
<keyword evidence="2 5" id="KW-0479">Metal-binding</keyword>
<evidence type="ECO:0000313" key="6">
    <source>
        <dbReference type="EMBL" id="WPX96944.1"/>
    </source>
</evidence>
<dbReference type="NCBIfam" id="NF002317">
    <property type="entry name" value="PRK01250.1"/>
    <property type="match status" value="1"/>
</dbReference>
<feature type="binding site" evidence="5">
    <location>
        <position position="71"/>
    </location>
    <ligand>
        <name>Mg(2+)</name>
        <dbReference type="ChEBI" id="CHEBI:18420"/>
        <label>2</label>
    </ligand>
</feature>
<keyword evidence="4 5" id="KW-0460">Magnesium</keyword>
<dbReference type="InterPro" id="IPR036649">
    <property type="entry name" value="Pyrophosphatase_sf"/>
</dbReference>
<evidence type="ECO:0000256" key="2">
    <source>
        <dbReference type="ARBA" id="ARBA00022723"/>
    </source>
</evidence>
<feature type="binding site" evidence="5">
    <location>
        <position position="44"/>
    </location>
    <ligand>
        <name>substrate</name>
    </ligand>
</feature>
<dbReference type="Proteomes" id="UP001327219">
    <property type="component" value="Chromosome"/>
</dbReference>
<keyword evidence="5" id="KW-0963">Cytoplasm</keyword>
<comment type="function">
    <text evidence="5">Catalyzes the hydrolysis of inorganic pyrophosphate (PPi) forming two phosphate ions.</text>
</comment>
<comment type="subunit">
    <text evidence="5">Homohexamer.</text>
</comment>
<feature type="binding site" evidence="5">
    <location>
        <position position="56"/>
    </location>
    <ligand>
        <name>substrate</name>
    </ligand>
</feature>
<organism evidence="6 7">
    <name type="scientific">Candidatus Bandiella euplotis</name>
    <dbReference type="NCBI Taxonomy" id="1664265"/>
    <lineage>
        <taxon>Bacteria</taxon>
        <taxon>Pseudomonadati</taxon>
        <taxon>Pseudomonadota</taxon>
        <taxon>Alphaproteobacteria</taxon>
        <taxon>Rickettsiales</taxon>
        <taxon>Candidatus Midichloriaceae</taxon>
        <taxon>Candidatus Bandiella</taxon>
    </lineage>
</organism>
<accession>A0ABZ0UPM1</accession>
<keyword evidence="7" id="KW-1185">Reference proteome</keyword>
<dbReference type="RefSeq" id="WP_323732616.1">
    <property type="nucleotide sequence ID" value="NZ_CP110820.1"/>
</dbReference>
<dbReference type="Pfam" id="PF00719">
    <property type="entry name" value="Pyrophosphatase"/>
    <property type="match status" value="1"/>
</dbReference>
<feature type="binding site" evidence="5">
    <location>
        <position position="66"/>
    </location>
    <ligand>
        <name>Mg(2+)</name>
        <dbReference type="ChEBI" id="CHEBI:18420"/>
        <label>1</label>
    </ligand>
</feature>
<sequence length="176" mass="20011">MKYSNITVGKNAPHEVNAIIEISMNSGPIKYEFDKDTEALVVDRFMNTSMQYPCNYGFIPHTLSGDGDPADILVYTSYPILPKSVISVRPIGVLLTEDEKGQDEKILAVPGHKIDPYFSKIENYTDLPEVLLQKIEHFFKRYKDLENGKWVNVNGWKDAQHACKVVQIAIDNYKNT</sequence>
<dbReference type="CDD" id="cd00412">
    <property type="entry name" value="pyrophosphatase"/>
    <property type="match status" value="1"/>
</dbReference>
<keyword evidence="3 5" id="KW-0378">Hydrolase</keyword>
<protein>
    <recommendedName>
        <fullName evidence="5">Inorganic pyrophosphatase</fullName>
        <ecNumber evidence="5">3.6.1.1</ecNumber>
    </recommendedName>
    <alternativeName>
        <fullName evidence="5">Pyrophosphate phospho-hydrolase</fullName>
        <shortName evidence="5">PPase</shortName>
    </alternativeName>
</protein>
<dbReference type="Gene3D" id="3.90.80.10">
    <property type="entry name" value="Inorganic pyrophosphatase"/>
    <property type="match status" value="1"/>
</dbReference>
<dbReference type="EMBL" id="CP110820">
    <property type="protein sequence ID" value="WPX96944.1"/>
    <property type="molecule type" value="Genomic_DNA"/>
</dbReference>
<dbReference type="EC" id="3.6.1.1" evidence="5"/>
<dbReference type="SUPFAM" id="SSF50324">
    <property type="entry name" value="Inorganic pyrophosphatase"/>
    <property type="match status" value="1"/>
</dbReference>
<feature type="binding site" evidence="5">
    <location>
        <position position="30"/>
    </location>
    <ligand>
        <name>substrate</name>
    </ligand>
</feature>
<comment type="catalytic activity">
    <reaction evidence="5">
        <text>diphosphate + H2O = 2 phosphate + H(+)</text>
        <dbReference type="Rhea" id="RHEA:24576"/>
        <dbReference type="ChEBI" id="CHEBI:15377"/>
        <dbReference type="ChEBI" id="CHEBI:15378"/>
        <dbReference type="ChEBI" id="CHEBI:33019"/>
        <dbReference type="ChEBI" id="CHEBI:43474"/>
        <dbReference type="EC" id="3.6.1.1"/>
    </reaction>
</comment>
<feature type="binding site" evidence="5">
    <location>
        <position position="71"/>
    </location>
    <ligand>
        <name>Mg(2+)</name>
        <dbReference type="ChEBI" id="CHEBI:18420"/>
        <label>1</label>
    </ligand>
</feature>
<feature type="binding site" evidence="5">
    <location>
        <position position="142"/>
    </location>
    <ligand>
        <name>substrate</name>
    </ligand>
</feature>
<reference evidence="6 7" key="1">
    <citation type="submission" date="2022-11" db="EMBL/GenBank/DDBJ databases">
        <title>Host association and intracellularity evolved multiple times independently in the Rickettsiales.</title>
        <authorList>
            <person name="Castelli M."/>
            <person name="Nardi T."/>
            <person name="Gammuto L."/>
            <person name="Bellinzona G."/>
            <person name="Sabaneyeva E."/>
            <person name="Potekhin A."/>
            <person name="Serra V."/>
            <person name="Petroni G."/>
            <person name="Sassera D."/>
        </authorList>
    </citation>
    <scope>NUCLEOTIDE SEQUENCE [LARGE SCALE GENOMIC DNA]</scope>
    <source>
        <strain evidence="6 7">NDG2</strain>
    </source>
</reference>
<feature type="binding site" evidence="5">
    <location>
        <position position="103"/>
    </location>
    <ligand>
        <name>Mg(2+)</name>
        <dbReference type="ChEBI" id="CHEBI:18420"/>
        <label>1</label>
    </ligand>
</feature>
<comment type="subcellular location">
    <subcellularLocation>
        <location evidence="5">Cytoplasm</location>
    </subcellularLocation>
</comment>
<evidence type="ECO:0000256" key="1">
    <source>
        <dbReference type="ARBA" id="ARBA00001946"/>
    </source>
</evidence>
<gene>
    <name evidence="5" type="primary">ppa</name>
    <name evidence="6" type="ORF">Bandiella_01080</name>
</gene>
<evidence type="ECO:0000256" key="3">
    <source>
        <dbReference type="ARBA" id="ARBA00022801"/>
    </source>
</evidence>
<evidence type="ECO:0000256" key="4">
    <source>
        <dbReference type="ARBA" id="ARBA00022842"/>
    </source>
</evidence>
<comment type="similarity">
    <text evidence="5">Belongs to the PPase family.</text>
</comment>
<comment type="cofactor">
    <cofactor evidence="1 5">
        <name>Mg(2+)</name>
        <dbReference type="ChEBI" id="CHEBI:18420"/>
    </cofactor>
</comment>
<proteinExistence type="inferred from homology"/>
<evidence type="ECO:0000256" key="5">
    <source>
        <dbReference type="HAMAP-Rule" id="MF_00209"/>
    </source>
</evidence>
<name>A0ABZ0UPM1_9RICK</name>
<dbReference type="PANTHER" id="PTHR10286">
    <property type="entry name" value="INORGANIC PYROPHOSPHATASE"/>
    <property type="match status" value="1"/>
</dbReference>
<evidence type="ECO:0000313" key="7">
    <source>
        <dbReference type="Proteomes" id="UP001327219"/>
    </source>
</evidence>
<dbReference type="InterPro" id="IPR008162">
    <property type="entry name" value="Pyrophosphatase"/>
</dbReference>